<proteinExistence type="predicted"/>
<organism evidence="1 2">
    <name type="scientific">Capnocytophaga granulosa</name>
    <dbReference type="NCBI Taxonomy" id="45242"/>
    <lineage>
        <taxon>Bacteria</taxon>
        <taxon>Pseudomonadati</taxon>
        <taxon>Bacteroidota</taxon>
        <taxon>Flavobacteriia</taxon>
        <taxon>Flavobacteriales</taxon>
        <taxon>Flavobacteriaceae</taxon>
        <taxon>Capnocytophaga</taxon>
    </lineage>
</organism>
<evidence type="ECO:0000313" key="2">
    <source>
        <dbReference type="Proteomes" id="UP000182771"/>
    </source>
</evidence>
<dbReference type="EMBL" id="FNND01000001">
    <property type="protein sequence ID" value="SDW26360.1"/>
    <property type="molecule type" value="Genomic_DNA"/>
</dbReference>
<name>A0A1H2S4A2_9FLAO</name>
<reference evidence="1 2" key="1">
    <citation type="submission" date="2016-10" db="EMBL/GenBank/DDBJ databases">
        <authorList>
            <person name="Varghese N."/>
            <person name="Submissions S."/>
        </authorList>
    </citation>
    <scope>NUCLEOTIDE SEQUENCE [LARGE SCALE GENOMIC DNA]</scope>
    <source>
        <strain evidence="1 2">DSM 11449</strain>
    </source>
</reference>
<dbReference type="AlphaFoldDB" id="A0A1H2S4A2"/>
<keyword evidence="2" id="KW-1185">Reference proteome</keyword>
<sequence length="47" mass="5754">MKAFSNFHIMSNYIKQIKLDAKVRYFLRNTMPFSEFLFKQKKPLHLC</sequence>
<comment type="caution">
    <text evidence="1">The sequence shown here is derived from an EMBL/GenBank/DDBJ whole genome shotgun (WGS) entry which is preliminary data.</text>
</comment>
<gene>
    <name evidence="1" type="ORF">SAMN05444420_101657</name>
</gene>
<accession>A0A1H2S4A2</accession>
<evidence type="ECO:0000313" key="1">
    <source>
        <dbReference type="EMBL" id="SDW26360.1"/>
    </source>
</evidence>
<protein>
    <submittedName>
        <fullName evidence="1">Uncharacterized protein</fullName>
    </submittedName>
</protein>
<dbReference type="Proteomes" id="UP000182771">
    <property type="component" value="Unassembled WGS sequence"/>
</dbReference>